<evidence type="ECO:0000313" key="4">
    <source>
        <dbReference type="Proteomes" id="UP000472240"/>
    </source>
</evidence>
<dbReference type="AlphaFoldDB" id="A0A671FBM2"/>
<name>A0A671FBM2_RHIFE</name>
<dbReference type="RefSeq" id="XP_032953288.1">
    <property type="nucleotide sequence ID" value="XM_033097397.1"/>
</dbReference>
<keyword evidence="1" id="KW-0812">Transmembrane</keyword>
<protein>
    <submittedName>
        <fullName evidence="2 3">Small integral membrane protein 40</fullName>
    </submittedName>
</protein>
<dbReference type="CTD" id="113523636"/>
<evidence type="ECO:0000313" key="3">
    <source>
        <dbReference type="Ensembl" id="ENSRFEP00010023086.1"/>
    </source>
</evidence>
<dbReference type="OMA" id="WPIPWAN"/>
<dbReference type="GeneTree" id="ENSGT00920000150736"/>
<reference evidence="3" key="5">
    <citation type="submission" date="2025-05" db="UniProtKB">
        <authorList>
            <consortium name="Ensembl"/>
        </authorList>
    </citation>
    <scope>IDENTIFICATION</scope>
</reference>
<evidence type="ECO:0000313" key="5">
    <source>
        <dbReference type="Proteomes" id="UP000585614"/>
    </source>
</evidence>
<reference evidence="3 4" key="3">
    <citation type="submission" date="2018-12" db="EMBL/GenBank/DDBJ databases">
        <title>G10K-VGP greater horseshoe bat female genome, primary haplotype.</title>
        <authorList>
            <person name="Teeling E."/>
            <person name="Myers G."/>
            <person name="Vernes S."/>
            <person name="Pippel M."/>
            <person name="Winkler S."/>
            <person name="Fedrigo O."/>
            <person name="Rhie A."/>
            <person name="Koren S."/>
            <person name="Phillippy A."/>
            <person name="Lewin H."/>
            <person name="Damas J."/>
            <person name="Howe K."/>
            <person name="Mountcastle J."/>
            <person name="Jarvis E.D."/>
        </authorList>
    </citation>
    <scope>NUCLEOTIDE SEQUENCE [LARGE SCALE GENOMIC DNA]</scope>
</reference>
<keyword evidence="4" id="KW-1185">Reference proteome</keyword>
<dbReference type="Proteomes" id="UP000585614">
    <property type="component" value="Unassembled WGS sequence"/>
</dbReference>
<dbReference type="EMBL" id="JACAGC010000005">
    <property type="protein sequence ID" value="KAF6365362.1"/>
    <property type="molecule type" value="Genomic_DNA"/>
</dbReference>
<proteinExistence type="predicted"/>
<gene>
    <name evidence="3" type="primary">SMIM40</name>
    <name evidence="2" type="ORF">mRhiFer1_015794</name>
</gene>
<dbReference type="KEGG" id="rfq:117017315"/>
<reference evidence="3 4" key="1">
    <citation type="journal article" date="2015" name="Annu Rev Anim Biosci">
        <title>The Genome 10K Project: a way forward.</title>
        <authorList>
            <person name="Koepfli K.P."/>
            <person name="Paten B."/>
            <person name="O'Brien S.J."/>
            <person name="Koepfli K.P."/>
            <person name="Paten B."/>
            <person name="Antunes A."/>
            <person name="Belov K."/>
            <person name="Bustamante C."/>
            <person name="Castoe T.A."/>
            <person name="Clawson H."/>
            <person name="Crawford A.J."/>
            <person name="Diekhans M."/>
            <person name="Distel D."/>
            <person name="Durbin R."/>
            <person name="Earl D."/>
            <person name="Fujita M.K."/>
            <person name="Gamble T."/>
            <person name="Georges A."/>
            <person name="Gemmell N."/>
            <person name="Gilbert M.T."/>
            <person name="Graves J.M."/>
            <person name="Green R.E."/>
            <person name="Hickey G."/>
            <person name="Jarvis E.D."/>
            <person name="Johnson W."/>
            <person name="Komissarov A."/>
            <person name="Korf I."/>
            <person name="Kuhn R."/>
            <person name="Larkin D.M."/>
            <person name="Lewin H."/>
            <person name="Lopez J.V."/>
            <person name="Ma J."/>
            <person name="Marques-Bonet T."/>
            <person name="Miller W."/>
            <person name="Murphy R."/>
            <person name="Pevzner P."/>
            <person name="Shapiro B."/>
            <person name="Steiner C."/>
            <person name="Tamazian G."/>
            <person name="Venkatesh B."/>
            <person name="Wang J."/>
            <person name="Wayne R."/>
            <person name="Wiley E."/>
            <person name="Yang H."/>
            <person name="Zhang G."/>
            <person name="Haussler D."/>
            <person name="Ryder O."/>
            <person name="O'Brien S.J."/>
        </authorList>
    </citation>
    <scope>NUCLEOTIDE SEQUENCE</scope>
</reference>
<dbReference type="Ensembl" id="ENSRFET00010025116.1">
    <property type="protein sequence ID" value="ENSRFEP00010023086.1"/>
    <property type="gene ID" value="ENSRFEG00010015468.1"/>
</dbReference>
<organism evidence="3 4">
    <name type="scientific">Rhinolophus ferrumequinum</name>
    <name type="common">Greater horseshoe bat</name>
    <dbReference type="NCBI Taxonomy" id="59479"/>
    <lineage>
        <taxon>Eukaryota</taxon>
        <taxon>Metazoa</taxon>
        <taxon>Chordata</taxon>
        <taxon>Craniata</taxon>
        <taxon>Vertebrata</taxon>
        <taxon>Euteleostomi</taxon>
        <taxon>Mammalia</taxon>
        <taxon>Eutheria</taxon>
        <taxon>Laurasiatheria</taxon>
        <taxon>Chiroptera</taxon>
        <taxon>Yinpterochiroptera</taxon>
        <taxon>Rhinolophoidea</taxon>
        <taxon>Rhinolophidae</taxon>
        <taxon>Rhinolophinae</taxon>
        <taxon>Rhinolophus</taxon>
    </lineage>
</organism>
<dbReference type="Proteomes" id="UP000472240">
    <property type="component" value="Chromosome 3"/>
</dbReference>
<evidence type="ECO:0000313" key="2">
    <source>
        <dbReference type="EMBL" id="KAF6365362.1"/>
    </source>
</evidence>
<keyword evidence="1" id="KW-1133">Transmembrane helix</keyword>
<sequence length="80" mass="9336">MAEEEGDMDEDDVFLAFAQGPPPSRGPLRRALDKAFFIFLAFFLTLLLLEALYKLLWPLPWAKFGHWLLRSPQKEEELEL</sequence>
<reference evidence="3 4" key="2">
    <citation type="journal article" date="2018" name="Annu Rev Anim Biosci">
        <title>Bat Biology, Genomes, and the Bat1K Project: To Generate Chromosome-Level Genomes for All Living Bat Species.</title>
        <authorList>
            <person name="Teeling E.C."/>
            <person name="Vernes S.C."/>
            <person name="Davalos L.M."/>
            <person name="Ray D.A."/>
            <person name="Gilbert M.T.P."/>
            <person name="Myers E."/>
        </authorList>
    </citation>
    <scope>NUCLEOTIDE SEQUENCE</scope>
</reference>
<keyword evidence="1" id="KW-0472">Membrane</keyword>
<accession>A0A671FBM2</accession>
<feature type="transmembrane region" description="Helical" evidence="1">
    <location>
        <begin position="35"/>
        <end position="53"/>
    </location>
</feature>
<evidence type="ECO:0000256" key="1">
    <source>
        <dbReference type="SAM" id="Phobius"/>
    </source>
</evidence>
<dbReference type="GeneID" id="117017315"/>
<reference evidence="2 5" key="4">
    <citation type="journal article" date="2020" name="Nature">
        <title>Six reference-quality genomes reveal evolution of bat adaptations.</title>
        <authorList>
            <person name="Jebb D."/>
            <person name="Huang Z."/>
            <person name="Pippel M."/>
            <person name="Hughes G.M."/>
            <person name="Lavrichenko K."/>
            <person name="Devanna P."/>
            <person name="Winkler S."/>
            <person name="Jermiin L.S."/>
            <person name="Skirmuntt E.C."/>
            <person name="Katzourakis A."/>
            <person name="Burkitt-Gray L."/>
            <person name="Ray D.A."/>
            <person name="Sullivan K.A.M."/>
            <person name="Roscito J.G."/>
            <person name="Kirilenko B.M."/>
            <person name="Davalos L.M."/>
            <person name="Corthals A.P."/>
            <person name="Power M.L."/>
            <person name="Jones G."/>
            <person name="Ransome R.D."/>
            <person name="Dechmann D.K.N."/>
            <person name="Locatelli A.G."/>
            <person name="Puechmaille S.J."/>
            <person name="Fedrigo O."/>
            <person name="Jarvis E.D."/>
            <person name="Hiller M."/>
            <person name="Vernes S.C."/>
            <person name="Myers E.W."/>
            <person name="Teeling E.C."/>
        </authorList>
    </citation>
    <scope>NUCLEOTIDE SEQUENCE [LARGE SCALE GENOMIC DNA]</scope>
    <source>
        <strain evidence="2">MRhiFer1</strain>
        <tissue evidence="2">Lung</tissue>
    </source>
</reference>